<sequence>MPPSTRVCWSPGRRRRSSRVPRSTTPGRPATRAPTPGRSAGRRHRWRSTSATAPANSSTSNAHSATN</sequence>
<proteinExistence type="predicted"/>
<evidence type="ECO:0000313" key="2">
    <source>
        <dbReference type="EMBL" id="RIV38471.1"/>
    </source>
</evidence>
<comment type="caution">
    <text evidence="2">The sequence shown here is derived from an EMBL/GenBank/DDBJ whole genome shotgun (WGS) entry which is preliminary data.</text>
</comment>
<organism evidence="2 3">
    <name type="scientific">Micromonospora radicis</name>
    <dbReference type="NCBI Taxonomy" id="1894971"/>
    <lineage>
        <taxon>Bacteria</taxon>
        <taxon>Bacillati</taxon>
        <taxon>Actinomycetota</taxon>
        <taxon>Actinomycetes</taxon>
        <taxon>Micromonosporales</taxon>
        <taxon>Micromonosporaceae</taxon>
        <taxon>Micromonospora</taxon>
    </lineage>
</organism>
<evidence type="ECO:0000256" key="1">
    <source>
        <dbReference type="SAM" id="MobiDB-lite"/>
    </source>
</evidence>
<dbReference type="EMBL" id="QXEC01000010">
    <property type="protein sequence ID" value="RIV38471.1"/>
    <property type="molecule type" value="Genomic_DNA"/>
</dbReference>
<feature type="compositionally biased region" description="Low complexity" evidence="1">
    <location>
        <begin position="20"/>
        <end position="39"/>
    </location>
</feature>
<reference evidence="2 3" key="1">
    <citation type="submission" date="2018-08" db="EMBL/GenBank/DDBJ databases">
        <title>Jishengella sp. nov., isolated from a root of Azadirachta indica A. Juss. var. siamensis Valenton.</title>
        <authorList>
            <person name="Kuncharoen N."/>
            <person name="Tanasupawat S."/>
            <person name="Kudo T."/>
            <person name="Ohkuma M."/>
        </authorList>
    </citation>
    <scope>NUCLEOTIDE SEQUENCE [LARGE SCALE GENOMIC DNA]</scope>
    <source>
        <strain evidence="2 3">AZ1-13</strain>
    </source>
</reference>
<protein>
    <submittedName>
        <fullName evidence="2">Uncharacterized protein</fullName>
    </submittedName>
</protein>
<name>A0A418MVA2_9ACTN</name>
<evidence type="ECO:0000313" key="3">
    <source>
        <dbReference type="Proteomes" id="UP000283832"/>
    </source>
</evidence>
<gene>
    <name evidence="2" type="ORF">D2L64_13150</name>
</gene>
<keyword evidence="3" id="KW-1185">Reference proteome</keyword>
<dbReference type="Proteomes" id="UP000283832">
    <property type="component" value="Unassembled WGS sequence"/>
</dbReference>
<feature type="compositionally biased region" description="Low complexity" evidence="1">
    <location>
        <begin position="48"/>
        <end position="67"/>
    </location>
</feature>
<feature type="region of interest" description="Disordered" evidence="1">
    <location>
        <begin position="1"/>
        <end position="67"/>
    </location>
</feature>
<accession>A0A418MVA2</accession>
<dbReference type="AlphaFoldDB" id="A0A418MVA2"/>